<evidence type="ECO:0000259" key="8">
    <source>
        <dbReference type="PROSITE" id="PS51382"/>
    </source>
</evidence>
<dbReference type="InterPro" id="IPR004331">
    <property type="entry name" value="SPX_dom"/>
</dbReference>
<evidence type="ECO:0000256" key="4">
    <source>
        <dbReference type="ARBA" id="ARBA00022989"/>
    </source>
</evidence>
<feature type="region of interest" description="Disordered" evidence="6">
    <location>
        <begin position="551"/>
        <end position="593"/>
    </location>
</feature>
<accession>A0A163JDS8</accession>
<evidence type="ECO:0000256" key="2">
    <source>
        <dbReference type="ARBA" id="ARBA00022554"/>
    </source>
</evidence>
<dbReference type="AlphaFoldDB" id="A0A163JDS8"/>
<sequence>MKYEQQLKSRMNPSWRLYYMAYGQLKQLLKQKSDHWLMQDEEEFEEIIGSELSKVCRFLHHQLDQIMEQTQLLEKQCHERTDISIGDSFTTQVTALVFDLNDTAQFLHTNRTAFDKMVKKHDRYTSFSFRTNYNRMVGTSSIDTYTQQLDTLMIRLCYLYDLGRQHQRTNLGHVDNNATVALDQQQQCTRFWIHPDNINEVKAICLFHLPMLSTMHRYDSAPPTAPDYSSKDANLINNVYLDNNNFDLYRERAELCNNSVNTSLSASEKDGSDYGDEVIRCRWFGQDTSTMHLERNHYHNKSQRFVLKGTPLSSCLSGGYHMGDKRTGLSDQDLPYHQVLESIRQRHLEPKCRITYQRTTFHQRESSLRLHVDTNIKLYKVSPDGANSYNSKKKQRKSQPDDDGVTSTMSFPYALLTIHYDDKHPGAALWLSQLLSSHLVYAVPHFSTFIHAIFLFYSDQLGTSFVTPWWMSLMGVDIRKLPCNRVGLTRSNSSQPLINGHRPTSFEGQPAIACNQHISISFTDTPTMDDDDNRQQSFSTGRSFGWWRRRGQHQEQHRYKHPQDSASDVSVAPPRQGKDDPPPQQTEQQQTDGTENILCQRTDLYHLVAVLRCSPDCGTQLIQSWRQDIKMDGGSVSHYDLSDGFVSIRGRFQYRSWQLRTRRYVLRYDDVFGPTVLCFFLVMSMIINIYLRLPLFDV</sequence>
<feature type="transmembrane region" description="Helical" evidence="7">
    <location>
        <begin position="671"/>
        <end position="691"/>
    </location>
</feature>
<evidence type="ECO:0000313" key="10">
    <source>
        <dbReference type="Proteomes" id="UP000078561"/>
    </source>
</evidence>
<dbReference type="GO" id="GO:0006799">
    <property type="term" value="P:polyphosphate biosynthetic process"/>
    <property type="evidence" value="ECO:0007669"/>
    <property type="project" value="UniProtKB-ARBA"/>
</dbReference>
<dbReference type="InParanoid" id="A0A163JDS8"/>
<dbReference type="OrthoDB" id="2284476at2759"/>
<dbReference type="EMBL" id="LT552303">
    <property type="protein sequence ID" value="SAL98693.1"/>
    <property type="molecule type" value="Genomic_DNA"/>
</dbReference>
<dbReference type="InterPro" id="IPR042267">
    <property type="entry name" value="VTC_sf"/>
</dbReference>
<keyword evidence="10" id="KW-1185">Reference proteome</keyword>
<evidence type="ECO:0000256" key="5">
    <source>
        <dbReference type="ARBA" id="ARBA00023136"/>
    </source>
</evidence>
<dbReference type="GO" id="GO:0005774">
    <property type="term" value="C:vacuolar membrane"/>
    <property type="evidence" value="ECO:0007669"/>
    <property type="project" value="UniProtKB-SubCell"/>
</dbReference>
<dbReference type="InterPro" id="IPR051572">
    <property type="entry name" value="VTC_Complex_Subunit"/>
</dbReference>
<name>A0A163JDS8_ABSGL</name>
<evidence type="ECO:0000256" key="3">
    <source>
        <dbReference type="ARBA" id="ARBA00022692"/>
    </source>
</evidence>
<keyword evidence="5 7" id="KW-0472">Membrane</keyword>
<keyword evidence="4 7" id="KW-1133">Transmembrane helix</keyword>
<dbReference type="Proteomes" id="UP000078561">
    <property type="component" value="Unassembled WGS sequence"/>
</dbReference>
<evidence type="ECO:0000256" key="1">
    <source>
        <dbReference type="ARBA" id="ARBA00004128"/>
    </source>
</evidence>
<feature type="compositionally biased region" description="Basic and acidic residues" evidence="6">
    <location>
        <begin position="552"/>
        <end position="563"/>
    </location>
</feature>
<dbReference type="Gene3D" id="3.20.100.30">
    <property type="entry name" value="VTC, catalytic tunnel domain"/>
    <property type="match status" value="1"/>
</dbReference>
<evidence type="ECO:0000256" key="6">
    <source>
        <dbReference type="SAM" id="MobiDB-lite"/>
    </source>
</evidence>
<comment type="subcellular location">
    <subcellularLocation>
        <location evidence="1">Vacuole membrane</location>
        <topology evidence="1">Multi-pass membrane protein</topology>
    </subcellularLocation>
</comment>
<dbReference type="PANTHER" id="PTHR46140:SF1">
    <property type="entry name" value="VACUOLAR TRANSPORTER CHAPERONE COMPLEX SUBUNIT 4-RELATED"/>
    <property type="match status" value="1"/>
</dbReference>
<evidence type="ECO:0000256" key="7">
    <source>
        <dbReference type="SAM" id="Phobius"/>
    </source>
</evidence>
<dbReference type="PROSITE" id="PS51382">
    <property type="entry name" value="SPX"/>
    <property type="match status" value="1"/>
</dbReference>
<keyword evidence="3 7" id="KW-0812">Transmembrane</keyword>
<dbReference type="STRING" id="4829.A0A163JDS8"/>
<feature type="region of interest" description="Disordered" evidence="6">
    <location>
        <begin position="383"/>
        <end position="405"/>
    </location>
</feature>
<reference evidence="9" key="1">
    <citation type="submission" date="2016-04" db="EMBL/GenBank/DDBJ databases">
        <authorList>
            <person name="Evans L.H."/>
            <person name="Alamgir A."/>
            <person name="Owens N."/>
            <person name="Weber N.D."/>
            <person name="Virtaneva K."/>
            <person name="Barbian K."/>
            <person name="Babar A."/>
            <person name="Rosenke K."/>
        </authorList>
    </citation>
    <scope>NUCLEOTIDE SEQUENCE [LARGE SCALE GENOMIC DNA]</scope>
    <source>
        <strain evidence="9">CBS 101.48</strain>
    </source>
</reference>
<dbReference type="PANTHER" id="PTHR46140">
    <property type="entry name" value="VACUOLAR TRANSPORTER CHAPERONE 1-RELATED"/>
    <property type="match status" value="1"/>
</dbReference>
<organism evidence="9">
    <name type="scientific">Absidia glauca</name>
    <name type="common">Pin mould</name>
    <dbReference type="NCBI Taxonomy" id="4829"/>
    <lineage>
        <taxon>Eukaryota</taxon>
        <taxon>Fungi</taxon>
        <taxon>Fungi incertae sedis</taxon>
        <taxon>Mucoromycota</taxon>
        <taxon>Mucoromycotina</taxon>
        <taxon>Mucoromycetes</taxon>
        <taxon>Mucorales</taxon>
        <taxon>Cunninghamellaceae</taxon>
        <taxon>Absidia</taxon>
    </lineage>
</organism>
<gene>
    <name evidence="9" type="primary">ABSGL_04249.1 scaffold 5264</name>
</gene>
<proteinExistence type="predicted"/>
<dbReference type="InterPro" id="IPR018966">
    <property type="entry name" value="VTC_domain"/>
</dbReference>
<dbReference type="Pfam" id="PF09359">
    <property type="entry name" value="VTC"/>
    <property type="match status" value="1"/>
</dbReference>
<keyword evidence="2" id="KW-0926">Vacuole</keyword>
<protein>
    <recommendedName>
        <fullName evidence="8">SPX domain-containing protein</fullName>
    </recommendedName>
</protein>
<evidence type="ECO:0000313" key="9">
    <source>
        <dbReference type="EMBL" id="SAL98693.1"/>
    </source>
</evidence>
<feature type="domain" description="SPX" evidence="8">
    <location>
        <begin position="1"/>
        <end position="135"/>
    </location>
</feature>